<keyword evidence="1" id="KW-0732">Signal</keyword>
<proteinExistence type="predicted"/>
<evidence type="ECO:0000313" key="3">
    <source>
        <dbReference type="Proteomes" id="UP000199339"/>
    </source>
</evidence>
<name>A0A1I5ADP4_9GAMM</name>
<dbReference type="AlphaFoldDB" id="A0A1I5ADP4"/>
<reference evidence="3" key="1">
    <citation type="submission" date="2016-10" db="EMBL/GenBank/DDBJ databases">
        <authorList>
            <person name="Varghese N."/>
            <person name="Submissions S."/>
        </authorList>
    </citation>
    <scope>NUCLEOTIDE SEQUENCE [LARGE SCALE GENOMIC DNA]</scope>
    <source>
        <strain evidence="3">CGMCC 1.6775</strain>
    </source>
</reference>
<dbReference type="EMBL" id="FOUR01000011">
    <property type="protein sequence ID" value="SFN60543.1"/>
    <property type="molecule type" value="Genomic_DNA"/>
</dbReference>
<dbReference type="RefSeq" id="WP_092006797.1">
    <property type="nucleotide sequence ID" value="NZ_FOUR01000011.1"/>
</dbReference>
<dbReference type="OrthoDB" id="6364581at2"/>
<gene>
    <name evidence="2" type="ORF">SAMN04487961_3488</name>
</gene>
<evidence type="ECO:0008006" key="4">
    <source>
        <dbReference type="Google" id="ProtNLM"/>
    </source>
</evidence>
<keyword evidence="3" id="KW-1185">Reference proteome</keyword>
<protein>
    <recommendedName>
        <fullName evidence="4">Lipoprotein</fullName>
    </recommendedName>
</protein>
<feature type="signal peptide" evidence="1">
    <location>
        <begin position="1"/>
        <end position="17"/>
    </location>
</feature>
<accession>A0A1I5ADP4</accession>
<sequence length="167" mass="17950">MKTLPLLLALAAITGCASTDTQRYASLDPPASDTSESLLVVLSSEQKAAATSSVAELLADAGEVEFFNVYGVAGAGPGGDMVVCGNMKTSDPRGGPARTQPFAFSGQRAMLLDEATNWGFVNTGREVAHPHRQRPFVGSWWVQCRPQTFSVLVERHQEDQRTIQALR</sequence>
<organism evidence="2 3">
    <name type="scientific">Marinobacter pelagius</name>
    <dbReference type="NCBI Taxonomy" id="379482"/>
    <lineage>
        <taxon>Bacteria</taxon>
        <taxon>Pseudomonadati</taxon>
        <taxon>Pseudomonadota</taxon>
        <taxon>Gammaproteobacteria</taxon>
        <taxon>Pseudomonadales</taxon>
        <taxon>Marinobacteraceae</taxon>
        <taxon>Marinobacter</taxon>
    </lineage>
</organism>
<feature type="chain" id="PRO_5011722434" description="Lipoprotein" evidence="1">
    <location>
        <begin position="18"/>
        <end position="167"/>
    </location>
</feature>
<evidence type="ECO:0000256" key="1">
    <source>
        <dbReference type="SAM" id="SignalP"/>
    </source>
</evidence>
<dbReference type="PROSITE" id="PS51257">
    <property type="entry name" value="PROKAR_LIPOPROTEIN"/>
    <property type="match status" value="1"/>
</dbReference>
<dbReference type="Proteomes" id="UP000199339">
    <property type="component" value="Unassembled WGS sequence"/>
</dbReference>
<evidence type="ECO:0000313" key="2">
    <source>
        <dbReference type="EMBL" id="SFN60543.1"/>
    </source>
</evidence>